<gene>
    <name evidence="3" type="ORF">A1O1_08441</name>
</gene>
<dbReference type="eggNOG" id="ENOG502S5WX">
    <property type="taxonomic scope" value="Eukaryota"/>
</dbReference>
<feature type="compositionally biased region" description="Polar residues" evidence="1">
    <location>
        <begin position="1"/>
        <end position="10"/>
    </location>
</feature>
<evidence type="ECO:0000313" key="3">
    <source>
        <dbReference type="EMBL" id="EXJ80299.1"/>
    </source>
</evidence>
<feature type="region of interest" description="Disordered" evidence="1">
    <location>
        <begin position="1"/>
        <end position="21"/>
    </location>
</feature>
<evidence type="ECO:0000256" key="2">
    <source>
        <dbReference type="SAM" id="Phobius"/>
    </source>
</evidence>
<protein>
    <submittedName>
        <fullName evidence="3">Uncharacterized protein</fullName>
    </submittedName>
</protein>
<keyword evidence="2" id="KW-0812">Transmembrane</keyword>
<keyword evidence="2" id="KW-0472">Membrane</keyword>
<feature type="transmembrane region" description="Helical" evidence="2">
    <location>
        <begin position="173"/>
        <end position="192"/>
    </location>
</feature>
<evidence type="ECO:0000313" key="4">
    <source>
        <dbReference type="Proteomes" id="UP000019484"/>
    </source>
</evidence>
<dbReference type="HOGENOM" id="CLU_058257_0_0_1"/>
<organism evidence="3 4">
    <name type="scientific">Capronia coronata CBS 617.96</name>
    <dbReference type="NCBI Taxonomy" id="1182541"/>
    <lineage>
        <taxon>Eukaryota</taxon>
        <taxon>Fungi</taxon>
        <taxon>Dikarya</taxon>
        <taxon>Ascomycota</taxon>
        <taxon>Pezizomycotina</taxon>
        <taxon>Eurotiomycetes</taxon>
        <taxon>Chaetothyriomycetidae</taxon>
        <taxon>Chaetothyriales</taxon>
        <taxon>Herpotrichiellaceae</taxon>
        <taxon>Capronia</taxon>
    </lineage>
</organism>
<dbReference type="GeneID" id="19163292"/>
<keyword evidence="4" id="KW-1185">Reference proteome</keyword>
<feature type="compositionally biased region" description="Low complexity" evidence="1">
    <location>
        <begin position="11"/>
        <end position="21"/>
    </location>
</feature>
<dbReference type="Proteomes" id="UP000019484">
    <property type="component" value="Unassembled WGS sequence"/>
</dbReference>
<dbReference type="EMBL" id="AMWN01000008">
    <property type="protein sequence ID" value="EXJ80299.1"/>
    <property type="molecule type" value="Genomic_DNA"/>
</dbReference>
<sequence>MTTTAQNQDPSSSSSYQTLLSRLTPPSLPHDPLSLPTSPLKPHLPATEIASLQLHPVIESALHILNHDLPAAHFLLRHMQAPPAWEAMYLHGILHRVEGDVDNARAWLWRLFGVKFNIKGKIKVAIKVTIKANIEGKIKAKGKMANSTKRKGKEKANYFALFRIRRVISDNNLTRTLVVITITIIILGLVLSHSQDHPNSNRTFPMPSEAHTHSSLGDLSLQELLRFLSYCEAKFGTDRVVDASGIWVSMADKHKDKAADMITGGEGWREF</sequence>
<accession>W9YD93</accession>
<keyword evidence="2" id="KW-1133">Transmembrane helix</keyword>
<proteinExistence type="predicted"/>
<dbReference type="RefSeq" id="XP_007727493.1">
    <property type="nucleotide sequence ID" value="XM_007729303.1"/>
</dbReference>
<dbReference type="AlphaFoldDB" id="W9YD93"/>
<name>W9YD93_9EURO</name>
<comment type="caution">
    <text evidence="3">The sequence shown here is derived from an EMBL/GenBank/DDBJ whole genome shotgun (WGS) entry which is preliminary data.</text>
</comment>
<dbReference type="STRING" id="1182541.W9YD93"/>
<reference evidence="3 4" key="1">
    <citation type="submission" date="2013-03" db="EMBL/GenBank/DDBJ databases">
        <title>The Genome Sequence of Capronia coronata CBS 617.96.</title>
        <authorList>
            <consortium name="The Broad Institute Genomics Platform"/>
            <person name="Cuomo C."/>
            <person name="de Hoog S."/>
            <person name="Gorbushina A."/>
            <person name="Walker B."/>
            <person name="Young S.K."/>
            <person name="Zeng Q."/>
            <person name="Gargeya S."/>
            <person name="Fitzgerald M."/>
            <person name="Haas B."/>
            <person name="Abouelleil A."/>
            <person name="Allen A.W."/>
            <person name="Alvarado L."/>
            <person name="Arachchi H.M."/>
            <person name="Berlin A.M."/>
            <person name="Chapman S.B."/>
            <person name="Gainer-Dewar J."/>
            <person name="Goldberg J."/>
            <person name="Griggs A."/>
            <person name="Gujja S."/>
            <person name="Hansen M."/>
            <person name="Howarth C."/>
            <person name="Imamovic A."/>
            <person name="Ireland A."/>
            <person name="Larimer J."/>
            <person name="McCowan C."/>
            <person name="Murphy C."/>
            <person name="Pearson M."/>
            <person name="Poon T.W."/>
            <person name="Priest M."/>
            <person name="Roberts A."/>
            <person name="Saif S."/>
            <person name="Shea T."/>
            <person name="Sisk P."/>
            <person name="Sykes S."/>
            <person name="Wortman J."/>
            <person name="Nusbaum C."/>
            <person name="Birren B."/>
        </authorList>
    </citation>
    <scope>NUCLEOTIDE SEQUENCE [LARGE SCALE GENOMIC DNA]</scope>
    <source>
        <strain evidence="3 4">CBS 617.96</strain>
    </source>
</reference>
<dbReference type="OrthoDB" id="2306919at2759"/>
<evidence type="ECO:0000256" key="1">
    <source>
        <dbReference type="SAM" id="MobiDB-lite"/>
    </source>
</evidence>